<dbReference type="PROSITE" id="PS50206">
    <property type="entry name" value="RHODANESE_3"/>
    <property type="match status" value="2"/>
</dbReference>
<dbReference type="RefSeq" id="WP_183344693.1">
    <property type="nucleotide sequence ID" value="NZ_JACHNU010000007.1"/>
</dbReference>
<organism evidence="5 6">
    <name type="scientific">Conexibacter arvalis</name>
    <dbReference type="NCBI Taxonomy" id="912552"/>
    <lineage>
        <taxon>Bacteria</taxon>
        <taxon>Bacillati</taxon>
        <taxon>Actinomycetota</taxon>
        <taxon>Thermoleophilia</taxon>
        <taxon>Solirubrobacterales</taxon>
        <taxon>Conexibacteraceae</taxon>
        <taxon>Conexibacter</taxon>
    </lineage>
</organism>
<dbReference type="EC" id="2.8.1.1" evidence="5"/>
<dbReference type="CDD" id="cd01448">
    <property type="entry name" value="TST_Repeat_1"/>
    <property type="match status" value="1"/>
</dbReference>
<evidence type="ECO:0000259" key="4">
    <source>
        <dbReference type="PROSITE" id="PS50206"/>
    </source>
</evidence>
<evidence type="ECO:0000256" key="2">
    <source>
        <dbReference type="ARBA" id="ARBA00022737"/>
    </source>
</evidence>
<keyword evidence="1 5" id="KW-0808">Transferase</keyword>
<evidence type="ECO:0000313" key="6">
    <source>
        <dbReference type="Proteomes" id="UP000585272"/>
    </source>
</evidence>
<comment type="caution">
    <text evidence="5">The sequence shown here is derived from an EMBL/GenBank/DDBJ whole genome shotgun (WGS) entry which is preliminary data.</text>
</comment>
<evidence type="ECO:0000256" key="3">
    <source>
        <dbReference type="SAM" id="MobiDB-lite"/>
    </source>
</evidence>
<protein>
    <submittedName>
        <fullName evidence="5">Thiosulfate/3-mercaptopyruvate sulfurtransferase</fullName>
        <ecNumber evidence="5">2.8.1.1</ecNumber>
        <ecNumber evidence="5">2.8.1.2</ecNumber>
    </submittedName>
</protein>
<dbReference type="AlphaFoldDB" id="A0A840IKM2"/>
<dbReference type="InterPro" id="IPR045078">
    <property type="entry name" value="TST/MPST-like"/>
</dbReference>
<keyword evidence="5" id="KW-0670">Pyruvate</keyword>
<gene>
    <name evidence="5" type="ORF">BDZ31_004175</name>
</gene>
<dbReference type="InterPro" id="IPR001307">
    <property type="entry name" value="Thiosulphate_STrfase_CS"/>
</dbReference>
<reference evidence="5 6" key="1">
    <citation type="submission" date="2020-08" db="EMBL/GenBank/DDBJ databases">
        <title>Genomic Encyclopedia of Archaeal and Bacterial Type Strains, Phase II (KMG-II): from individual species to whole genera.</title>
        <authorList>
            <person name="Goeker M."/>
        </authorList>
    </citation>
    <scope>NUCLEOTIDE SEQUENCE [LARGE SCALE GENOMIC DNA]</scope>
    <source>
        <strain evidence="5 6">DSM 23288</strain>
    </source>
</reference>
<name>A0A840IKM2_9ACTN</name>
<evidence type="ECO:0000256" key="1">
    <source>
        <dbReference type="ARBA" id="ARBA00022679"/>
    </source>
</evidence>
<dbReference type="Pfam" id="PF00581">
    <property type="entry name" value="Rhodanese"/>
    <property type="match status" value="2"/>
</dbReference>
<dbReference type="EC" id="2.8.1.2" evidence="5"/>
<dbReference type="InterPro" id="IPR036873">
    <property type="entry name" value="Rhodanese-like_dom_sf"/>
</dbReference>
<dbReference type="PANTHER" id="PTHR11364">
    <property type="entry name" value="THIOSULFATE SULFERTANSFERASE"/>
    <property type="match status" value="1"/>
</dbReference>
<dbReference type="EMBL" id="JACHNU010000007">
    <property type="protein sequence ID" value="MBB4664564.1"/>
    <property type="molecule type" value="Genomic_DNA"/>
</dbReference>
<feature type="domain" description="Rhodanese" evidence="4">
    <location>
        <begin position="15"/>
        <end position="139"/>
    </location>
</feature>
<feature type="domain" description="Rhodanese" evidence="4">
    <location>
        <begin position="175"/>
        <end position="274"/>
    </location>
</feature>
<feature type="region of interest" description="Disordered" evidence="3">
    <location>
        <begin position="50"/>
        <end position="79"/>
    </location>
</feature>
<evidence type="ECO:0000313" key="5">
    <source>
        <dbReference type="EMBL" id="MBB4664564.1"/>
    </source>
</evidence>
<dbReference type="PANTHER" id="PTHR11364:SF27">
    <property type="entry name" value="SULFURTRANSFERASE"/>
    <property type="match status" value="1"/>
</dbReference>
<proteinExistence type="predicted"/>
<dbReference type="InterPro" id="IPR001763">
    <property type="entry name" value="Rhodanese-like_dom"/>
</dbReference>
<dbReference type="SMART" id="SM00450">
    <property type="entry name" value="RHOD"/>
    <property type="match status" value="2"/>
</dbReference>
<dbReference type="Proteomes" id="UP000585272">
    <property type="component" value="Unassembled WGS sequence"/>
</dbReference>
<dbReference type="SUPFAM" id="SSF52821">
    <property type="entry name" value="Rhodanese/Cell cycle control phosphatase"/>
    <property type="match status" value="2"/>
</dbReference>
<dbReference type="GO" id="GO:0016784">
    <property type="term" value="F:3-mercaptopyruvate sulfurtransferase activity"/>
    <property type="evidence" value="ECO:0007669"/>
    <property type="project" value="UniProtKB-EC"/>
</dbReference>
<dbReference type="Gene3D" id="3.40.250.10">
    <property type="entry name" value="Rhodanese-like domain"/>
    <property type="match status" value="2"/>
</dbReference>
<accession>A0A840IKM2</accession>
<dbReference type="GO" id="GO:0004792">
    <property type="term" value="F:thiosulfate-cyanide sulfurtransferase activity"/>
    <property type="evidence" value="ECO:0007669"/>
    <property type="project" value="UniProtKB-EC"/>
</dbReference>
<keyword evidence="2" id="KW-0677">Repeat</keyword>
<dbReference type="PROSITE" id="PS00380">
    <property type="entry name" value="RHODANESE_1"/>
    <property type="match status" value="1"/>
</dbReference>
<sequence length="287" mass="29989">MDPLVSTDWLAARLEEPRLAIVDCRFRLGVPAAGRELYEAGHIPGARFLDLDADLSDPPGPPADPARGPVGGRHPLPDPERFAAAARRAGIGSGTTVIAYDDAMTGGAARLWWLLRHHGFERVAVLDGGLAAWDGPLHAGPEPAPAPGDFQPAPTPRDDVVTAAELLADLERPAAEREFVVLDARAPARFRGEQEPVDPVAGHIPGARNVPLDAAFPPPADLPRPGERTLVASCGSGVTATGLLLALAAAGRDDAKLYAGSWSDWVARGLPAARGEDTTGTAGWPAR</sequence>
<keyword evidence="6" id="KW-1185">Reference proteome</keyword>